<evidence type="ECO:0000256" key="1">
    <source>
        <dbReference type="ARBA" id="ARBA00022664"/>
    </source>
</evidence>
<gene>
    <name evidence="5" type="ORF">ARMOST_11462</name>
</gene>
<evidence type="ECO:0000259" key="4">
    <source>
        <dbReference type="PROSITE" id="PS50158"/>
    </source>
</evidence>
<evidence type="ECO:0000313" key="5">
    <source>
        <dbReference type="EMBL" id="SJL08100.1"/>
    </source>
</evidence>
<dbReference type="InterPro" id="IPR036875">
    <property type="entry name" value="Znf_CCHC_sf"/>
</dbReference>
<evidence type="ECO:0000313" key="6">
    <source>
        <dbReference type="Proteomes" id="UP000219338"/>
    </source>
</evidence>
<keyword evidence="2" id="KW-0479">Metal-binding</keyword>
<dbReference type="GO" id="GO:0006397">
    <property type="term" value="P:mRNA processing"/>
    <property type="evidence" value="ECO:0007669"/>
    <property type="project" value="UniProtKB-KW"/>
</dbReference>
<feature type="compositionally biased region" description="Polar residues" evidence="3">
    <location>
        <begin position="26"/>
        <end position="48"/>
    </location>
</feature>
<dbReference type="Proteomes" id="UP000219338">
    <property type="component" value="Unassembled WGS sequence"/>
</dbReference>
<reference evidence="6" key="1">
    <citation type="journal article" date="2017" name="Nat. Ecol. Evol.">
        <title>Genome expansion and lineage-specific genetic innovations in the forest pathogenic fungi Armillaria.</title>
        <authorList>
            <person name="Sipos G."/>
            <person name="Prasanna A.N."/>
            <person name="Walter M.C."/>
            <person name="O'Connor E."/>
            <person name="Balint B."/>
            <person name="Krizsan K."/>
            <person name="Kiss B."/>
            <person name="Hess J."/>
            <person name="Varga T."/>
            <person name="Slot J."/>
            <person name="Riley R."/>
            <person name="Boka B."/>
            <person name="Rigling D."/>
            <person name="Barry K."/>
            <person name="Lee J."/>
            <person name="Mihaltcheva S."/>
            <person name="LaButti K."/>
            <person name="Lipzen A."/>
            <person name="Waldron R."/>
            <person name="Moloney N.M."/>
            <person name="Sperisen C."/>
            <person name="Kredics L."/>
            <person name="Vagvoelgyi C."/>
            <person name="Patrignani A."/>
            <person name="Fitzpatrick D."/>
            <person name="Nagy I."/>
            <person name="Doyle S."/>
            <person name="Anderson J.B."/>
            <person name="Grigoriev I.V."/>
            <person name="Gueldener U."/>
            <person name="Muensterkoetter M."/>
            <person name="Nagy L.G."/>
        </authorList>
    </citation>
    <scope>NUCLEOTIDE SEQUENCE [LARGE SCALE GENOMIC DNA]</scope>
    <source>
        <strain evidence="6">C18/9</strain>
    </source>
</reference>
<dbReference type="GO" id="GO:0003676">
    <property type="term" value="F:nucleic acid binding"/>
    <property type="evidence" value="ECO:0007669"/>
    <property type="project" value="InterPro"/>
</dbReference>
<dbReference type="EMBL" id="FUEG01000009">
    <property type="protein sequence ID" value="SJL08100.1"/>
    <property type="molecule type" value="Genomic_DNA"/>
</dbReference>
<feature type="compositionally biased region" description="Low complexity" evidence="3">
    <location>
        <begin position="49"/>
        <end position="62"/>
    </location>
</feature>
<dbReference type="OrthoDB" id="4509994at2759"/>
<evidence type="ECO:0000256" key="3">
    <source>
        <dbReference type="SAM" id="MobiDB-lite"/>
    </source>
</evidence>
<feature type="domain" description="CCHC-type" evidence="4">
    <location>
        <begin position="98"/>
        <end position="113"/>
    </location>
</feature>
<dbReference type="Gene3D" id="4.10.60.10">
    <property type="entry name" value="Zinc finger, CCHC-type"/>
    <property type="match status" value="1"/>
</dbReference>
<keyword evidence="6" id="KW-1185">Reference proteome</keyword>
<dbReference type="AlphaFoldDB" id="A0A284RH66"/>
<evidence type="ECO:0000256" key="2">
    <source>
        <dbReference type="PROSITE-ProRule" id="PRU00047"/>
    </source>
</evidence>
<organism evidence="5 6">
    <name type="scientific">Armillaria ostoyae</name>
    <name type="common">Armillaria root rot fungus</name>
    <dbReference type="NCBI Taxonomy" id="47428"/>
    <lineage>
        <taxon>Eukaryota</taxon>
        <taxon>Fungi</taxon>
        <taxon>Dikarya</taxon>
        <taxon>Basidiomycota</taxon>
        <taxon>Agaricomycotina</taxon>
        <taxon>Agaricomycetes</taxon>
        <taxon>Agaricomycetidae</taxon>
        <taxon>Agaricales</taxon>
        <taxon>Marasmiineae</taxon>
        <taxon>Physalacriaceae</taxon>
        <taxon>Armillaria</taxon>
    </lineage>
</organism>
<name>A0A284RH66_ARMOS</name>
<sequence>MYDERQKKWVFNQALGMVRDNRSSSDNHQNMKGHHTTATSHSKTGGVTSSPPAKPASSAAPSGGQHDAGGRWLSCPGTTFGGAGAPMDIGELRSKGLCFCCHKKGHLSKDCPEKKDFQDIWSVQVTNEPVTESRIEEAKEEEKAVVI</sequence>
<feature type="region of interest" description="Disordered" evidence="3">
    <location>
        <begin position="15"/>
        <end position="71"/>
    </location>
</feature>
<dbReference type="GO" id="GO:0008270">
    <property type="term" value="F:zinc ion binding"/>
    <property type="evidence" value="ECO:0007669"/>
    <property type="project" value="UniProtKB-KW"/>
</dbReference>
<dbReference type="SUPFAM" id="SSF57756">
    <property type="entry name" value="Retrovirus zinc finger-like domains"/>
    <property type="match status" value="1"/>
</dbReference>
<keyword evidence="2" id="KW-0863">Zinc-finger</keyword>
<proteinExistence type="predicted"/>
<keyword evidence="2" id="KW-0862">Zinc</keyword>
<protein>
    <recommendedName>
        <fullName evidence="4">CCHC-type domain-containing protein</fullName>
    </recommendedName>
</protein>
<keyword evidence="1" id="KW-0507">mRNA processing</keyword>
<dbReference type="InterPro" id="IPR001878">
    <property type="entry name" value="Znf_CCHC"/>
</dbReference>
<accession>A0A284RH66</accession>
<dbReference type="PROSITE" id="PS50158">
    <property type="entry name" value="ZF_CCHC"/>
    <property type="match status" value="1"/>
</dbReference>